<evidence type="ECO:0000313" key="2">
    <source>
        <dbReference type="Proteomes" id="UP000031668"/>
    </source>
</evidence>
<dbReference type="AlphaFoldDB" id="A0A0C2MIY5"/>
<keyword evidence="2" id="KW-1185">Reference proteome</keyword>
<reference evidence="1 2" key="1">
    <citation type="journal article" date="2014" name="Genome Biol. Evol.">
        <title>The genome of the myxosporean Thelohanellus kitauei shows adaptations to nutrient acquisition within its fish host.</title>
        <authorList>
            <person name="Yang Y."/>
            <person name="Xiong J."/>
            <person name="Zhou Z."/>
            <person name="Huo F."/>
            <person name="Miao W."/>
            <person name="Ran C."/>
            <person name="Liu Y."/>
            <person name="Zhang J."/>
            <person name="Feng J."/>
            <person name="Wang M."/>
            <person name="Wang M."/>
            <person name="Wang L."/>
            <person name="Yao B."/>
        </authorList>
    </citation>
    <scope>NUCLEOTIDE SEQUENCE [LARGE SCALE GENOMIC DNA]</scope>
    <source>
        <strain evidence="1">Wuqing</strain>
    </source>
</reference>
<gene>
    <name evidence="1" type="ORF">RF11_12094</name>
</gene>
<sequence length="258" mass="29621">MDNHAADVEKYKKWSKKWGECIMKAQECKKDGKWEVLCVWALPHAREIQHLLMRMNAEISQLIQMMSKQIGVVGKEVRIANANASRADPEVNSETQNSSFERFNPAQELRKVYTDRFFTLVKANSFSVERMPHVFLSNQRRETFQLLKTAASQMSTAKKLNSLLCSNFSHRNFVVRYRNRFYTELKRKTGESVSESASRVRQKANTCDFASITDPLDEALKTGYICAVNHEAVLKAIFHKSTSDLTFSRIVDIAAKVE</sequence>
<dbReference type="Proteomes" id="UP000031668">
    <property type="component" value="Unassembled WGS sequence"/>
</dbReference>
<protein>
    <submittedName>
        <fullName evidence="1">Uncharacterized protein</fullName>
    </submittedName>
</protein>
<name>A0A0C2MIY5_THEKT</name>
<evidence type="ECO:0000313" key="1">
    <source>
        <dbReference type="EMBL" id="KII67041.1"/>
    </source>
</evidence>
<organism evidence="1 2">
    <name type="scientific">Thelohanellus kitauei</name>
    <name type="common">Myxosporean</name>
    <dbReference type="NCBI Taxonomy" id="669202"/>
    <lineage>
        <taxon>Eukaryota</taxon>
        <taxon>Metazoa</taxon>
        <taxon>Cnidaria</taxon>
        <taxon>Myxozoa</taxon>
        <taxon>Myxosporea</taxon>
        <taxon>Bivalvulida</taxon>
        <taxon>Platysporina</taxon>
        <taxon>Myxobolidae</taxon>
        <taxon>Thelohanellus</taxon>
    </lineage>
</organism>
<proteinExistence type="predicted"/>
<accession>A0A0C2MIY5</accession>
<dbReference type="EMBL" id="JWZT01003330">
    <property type="protein sequence ID" value="KII67041.1"/>
    <property type="molecule type" value="Genomic_DNA"/>
</dbReference>
<comment type="caution">
    <text evidence="1">The sequence shown here is derived from an EMBL/GenBank/DDBJ whole genome shotgun (WGS) entry which is preliminary data.</text>
</comment>